<name>A0A9P4KF78_9PLEO</name>
<dbReference type="OrthoDB" id="340227at2759"/>
<dbReference type="PANTHER" id="PTHR22792">
    <property type="entry name" value="LUPUS LA PROTEIN-RELATED"/>
    <property type="match status" value="1"/>
</dbReference>
<evidence type="ECO:0000256" key="2">
    <source>
        <dbReference type="PROSITE-ProRule" id="PRU00332"/>
    </source>
</evidence>
<feature type="region of interest" description="Disordered" evidence="3">
    <location>
        <begin position="24"/>
        <end position="611"/>
    </location>
</feature>
<dbReference type="InterPro" id="IPR045180">
    <property type="entry name" value="La_dom_prot"/>
</dbReference>
<dbReference type="Pfam" id="PF05383">
    <property type="entry name" value="La"/>
    <property type="match status" value="1"/>
</dbReference>
<dbReference type="Gene3D" id="1.10.10.10">
    <property type="entry name" value="Winged helix-like DNA-binding domain superfamily/Winged helix DNA-binding domain"/>
    <property type="match status" value="1"/>
</dbReference>
<organism evidence="5 6">
    <name type="scientific">Lojkania enalia</name>
    <dbReference type="NCBI Taxonomy" id="147567"/>
    <lineage>
        <taxon>Eukaryota</taxon>
        <taxon>Fungi</taxon>
        <taxon>Dikarya</taxon>
        <taxon>Ascomycota</taxon>
        <taxon>Pezizomycotina</taxon>
        <taxon>Dothideomycetes</taxon>
        <taxon>Pleosporomycetidae</taxon>
        <taxon>Pleosporales</taxon>
        <taxon>Pleosporales incertae sedis</taxon>
        <taxon>Lojkania</taxon>
    </lineage>
</organism>
<feature type="region of interest" description="Disordered" evidence="3">
    <location>
        <begin position="866"/>
        <end position="980"/>
    </location>
</feature>
<accession>A0A9P4KF78</accession>
<reference evidence="6" key="1">
    <citation type="journal article" date="2020" name="Stud. Mycol.">
        <title>101 Dothideomycetes genomes: A test case for predicting lifestyles and emergence of pathogens.</title>
        <authorList>
            <person name="Haridas S."/>
            <person name="Albert R."/>
            <person name="Binder M."/>
            <person name="Bloem J."/>
            <person name="LaButti K."/>
            <person name="Salamov A."/>
            <person name="Andreopoulos B."/>
            <person name="Baker S."/>
            <person name="Barry K."/>
            <person name="Bills G."/>
            <person name="Bluhm B."/>
            <person name="Cannon C."/>
            <person name="Castanera R."/>
            <person name="Culley D."/>
            <person name="Daum C."/>
            <person name="Ezra D."/>
            <person name="Gonzalez J."/>
            <person name="Henrissat B."/>
            <person name="Kuo A."/>
            <person name="Liang C."/>
            <person name="Lipzen A."/>
            <person name="Lutzoni F."/>
            <person name="Magnuson J."/>
            <person name="Mondo S."/>
            <person name="Nolan M."/>
            <person name="Ohm R."/>
            <person name="Pangilinan J."/>
            <person name="Park H.-J."/>
            <person name="Ramirez L."/>
            <person name="Alfaro M."/>
            <person name="Sun H."/>
            <person name="Tritt A."/>
            <person name="Yoshinaga Y."/>
            <person name="Zwiers L.-H."/>
            <person name="Turgeon B."/>
            <person name="Goodwin S."/>
            <person name="Spatafora J."/>
            <person name="Crous P."/>
            <person name="Grigoriev I."/>
        </authorList>
    </citation>
    <scope>NUCLEOTIDE SEQUENCE [LARGE SCALE GENOMIC DNA]</scope>
    <source>
        <strain evidence="6">CBS 304.66</strain>
    </source>
</reference>
<dbReference type="InterPro" id="IPR036388">
    <property type="entry name" value="WH-like_DNA-bd_sf"/>
</dbReference>
<gene>
    <name evidence="5" type="ORF">CC78DRAFT_103608</name>
</gene>
<dbReference type="GO" id="GO:0000339">
    <property type="term" value="F:RNA cap binding"/>
    <property type="evidence" value="ECO:0007669"/>
    <property type="project" value="InterPro"/>
</dbReference>
<dbReference type="AlphaFoldDB" id="A0A9P4KF78"/>
<feature type="compositionally biased region" description="Basic and acidic residues" evidence="3">
    <location>
        <begin position="160"/>
        <end position="173"/>
    </location>
</feature>
<feature type="compositionally biased region" description="Polar residues" evidence="3">
    <location>
        <begin position="89"/>
        <end position="104"/>
    </location>
</feature>
<feature type="compositionally biased region" description="Basic and acidic residues" evidence="3">
    <location>
        <begin position="498"/>
        <end position="512"/>
    </location>
</feature>
<feature type="compositionally biased region" description="Basic and acidic residues" evidence="3">
    <location>
        <begin position="77"/>
        <end position="88"/>
    </location>
</feature>
<dbReference type="Pfam" id="PF21071">
    <property type="entry name" value="LARP1_HEAT"/>
    <property type="match status" value="1"/>
</dbReference>
<proteinExistence type="predicted"/>
<dbReference type="InterPro" id="IPR006630">
    <property type="entry name" value="La_HTH"/>
</dbReference>
<dbReference type="EMBL" id="ML986594">
    <property type="protein sequence ID" value="KAF2267066.1"/>
    <property type="molecule type" value="Genomic_DNA"/>
</dbReference>
<feature type="compositionally biased region" description="Basic and acidic residues" evidence="3">
    <location>
        <begin position="317"/>
        <end position="338"/>
    </location>
</feature>
<feature type="compositionally biased region" description="Polar residues" evidence="3">
    <location>
        <begin position="139"/>
        <end position="159"/>
    </location>
</feature>
<keyword evidence="1 2" id="KW-0694">RNA-binding</keyword>
<evidence type="ECO:0000313" key="5">
    <source>
        <dbReference type="EMBL" id="KAF2267066.1"/>
    </source>
</evidence>
<dbReference type="SMART" id="SM00715">
    <property type="entry name" value="LA"/>
    <property type="match status" value="1"/>
</dbReference>
<dbReference type="CDD" id="cd07323">
    <property type="entry name" value="LAM"/>
    <property type="match status" value="1"/>
</dbReference>
<sequence>MAATPRRSGSDLTTVPAPFSYAQAAKGLSSSGTSAAATSKPSSGTLTPSKDAPPVTASAAINSVTKWSDDAEANEASPEKQGTKRERSNGPQTASKPASVQTPAAASIISSPDLGGSSSSTVTKDDDVSSVQNQSSESTWDNKSQASTSVEKPTETAQKTSDKVKGKDVERSTFKPLQEAPVPAVNFWKQRAEEAKAKAQKVGTEKPASTPSAIPNGSVSAPLNTGPKRAKNVAGAEVADTKDKVSVVETKAKGREEAKDRTSHPRKDSRPDAEPDKTKKGARPRPLEKDVKLAPNALPPPLDRDQESWPTPMSALDEDKKKVQAKNDKSEKERKESPSTRSHGKQEWVPVPYTPSVIFNTPLPSTATSRRGGRGGGRGGAQSSGRNGSGTNGTGASEKDAPATSSIPNGDQPKRGRPEGSAARDPSPAKDKRAASAGSVKAPVLRGDRSLKTAAGQNAEVPSSRASALTESAPSSQAVNQSNTFPRQYPSNRPSKAKRGDFPPGDRRKDGEVMSPAKDNTVPYDRRASTATQTEAAEDGERRNTFTEGQSGQTKQGQNDRRSFGTFSGRDRTRGGPRGTRGSYPNGQYSNGHTPQLQSSSTFPLRSPTAFHPDQNAYFPGPSGSGRGNFRGNARTQSVTTENMYSRVGGYPGGPQTIPHIQTYMPGMYDPMMQHPMSAVLPFSPFGMDQHTLISMVTTQLEYYFSVENLCKDIFLRKQMDSKGFVFLSVIAEFNRIKQLTTDMELIKFVCYSSATIEFRVGADGKDRLRRREGWEQWVLNISERDPSVQNDGPEELHNPPVPHPPTLEQGALPRYPEMPAGSPNGMMPFSNEIHYPPSNGMFPGGPQYPSVSSHNGSPNGLAIDGVNGSIAPNGHPIESSAKAANSEPDSFSDEQVETLSVIVRKQEQTQTSTPAPSAQRTFSNGSVDSKSGVPDEAEPGSAHQPGHKVNGTGPSQGCSVDNHFQDEPRRTLSPFVPASTPNAPPVRLYWVKGKDAPVESLPPDSTYESYTHLRLKALDQRQNAPSGTCPYDMDVLYQFWSHFLIRNFNSQMYDEFRHLAFDDAAQNTSNVGLKNLIKFYGESLLSTQTIIRGRVARHYVDLVKQEYESQGPAFRQLRSALRNGVLDPKSRKRIIDLLDTELRSSLEQ</sequence>
<evidence type="ECO:0000256" key="3">
    <source>
        <dbReference type="SAM" id="MobiDB-lite"/>
    </source>
</evidence>
<dbReference type="SMART" id="SM00684">
    <property type="entry name" value="DM15"/>
    <property type="match status" value="2"/>
</dbReference>
<feature type="region of interest" description="Disordered" evidence="3">
    <location>
        <begin position="783"/>
        <end position="822"/>
    </location>
</feature>
<dbReference type="InterPro" id="IPR036390">
    <property type="entry name" value="WH_DNA-bd_sf"/>
</dbReference>
<feature type="compositionally biased region" description="Polar residues" evidence="3">
    <location>
        <begin position="583"/>
        <end position="604"/>
    </location>
</feature>
<feature type="compositionally biased region" description="Basic and acidic residues" evidence="3">
    <location>
        <begin position="558"/>
        <end position="574"/>
    </location>
</feature>
<dbReference type="PROSITE" id="PS50961">
    <property type="entry name" value="HTH_LA"/>
    <property type="match status" value="1"/>
</dbReference>
<dbReference type="GO" id="GO:0005829">
    <property type="term" value="C:cytosol"/>
    <property type="evidence" value="ECO:0007669"/>
    <property type="project" value="TreeGrafter"/>
</dbReference>
<feature type="domain" description="HTH La-type RNA-binding" evidence="4">
    <location>
        <begin position="687"/>
        <end position="781"/>
    </location>
</feature>
<feature type="compositionally biased region" description="Basic and acidic residues" evidence="3">
    <location>
        <begin position="239"/>
        <end position="292"/>
    </location>
</feature>
<dbReference type="PANTHER" id="PTHR22792:SF132">
    <property type="entry name" value="LA-RELATED PROTEIN 1"/>
    <property type="match status" value="1"/>
</dbReference>
<dbReference type="SUPFAM" id="SSF46785">
    <property type="entry name" value="Winged helix' DNA-binding domain"/>
    <property type="match status" value="1"/>
</dbReference>
<dbReference type="GO" id="GO:0010494">
    <property type="term" value="C:cytoplasmic stress granule"/>
    <property type="evidence" value="ECO:0007669"/>
    <property type="project" value="TreeGrafter"/>
</dbReference>
<feature type="compositionally biased region" description="Low complexity" evidence="3">
    <location>
        <begin position="24"/>
        <end position="45"/>
    </location>
</feature>
<feature type="compositionally biased region" description="Polar residues" evidence="3">
    <location>
        <begin position="357"/>
        <end position="368"/>
    </location>
</feature>
<evidence type="ECO:0000313" key="6">
    <source>
        <dbReference type="Proteomes" id="UP000800093"/>
    </source>
</evidence>
<feature type="compositionally biased region" description="Low complexity" evidence="3">
    <location>
        <begin position="129"/>
        <end position="138"/>
    </location>
</feature>
<dbReference type="GO" id="GO:0048255">
    <property type="term" value="P:mRNA stabilization"/>
    <property type="evidence" value="ECO:0007669"/>
    <property type="project" value="InterPro"/>
</dbReference>
<dbReference type="InterPro" id="IPR006607">
    <property type="entry name" value="DM15"/>
</dbReference>
<protein>
    <recommendedName>
        <fullName evidence="4">HTH La-type RNA-binding domain-containing protein</fullName>
    </recommendedName>
</protein>
<feature type="compositionally biased region" description="Low complexity" evidence="3">
    <location>
        <begin position="107"/>
        <end position="122"/>
    </location>
</feature>
<evidence type="ECO:0000259" key="4">
    <source>
        <dbReference type="PROSITE" id="PS50961"/>
    </source>
</evidence>
<dbReference type="GO" id="GO:0045727">
    <property type="term" value="P:positive regulation of translation"/>
    <property type="evidence" value="ECO:0007669"/>
    <property type="project" value="TreeGrafter"/>
</dbReference>
<feature type="compositionally biased region" description="Polar residues" evidence="3">
    <location>
        <begin position="460"/>
        <end position="494"/>
    </location>
</feature>
<feature type="compositionally biased region" description="Gly residues" evidence="3">
    <location>
        <begin position="374"/>
        <end position="393"/>
    </location>
</feature>
<dbReference type="Proteomes" id="UP000800093">
    <property type="component" value="Unassembled WGS sequence"/>
</dbReference>
<feature type="compositionally biased region" description="Polar residues" evidence="3">
    <location>
        <begin position="207"/>
        <end position="223"/>
    </location>
</feature>
<feature type="compositionally biased region" description="Polar residues" evidence="3">
    <location>
        <begin position="909"/>
        <end position="930"/>
    </location>
</feature>
<comment type="caution">
    <text evidence="5">The sequence shown here is derived from an EMBL/GenBank/DDBJ whole genome shotgun (WGS) entry which is preliminary data.</text>
</comment>
<keyword evidence="6" id="KW-1185">Reference proteome</keyword>
<evidence type="ECO:0000256" key="1">
    <source>
        <dbReference type="ARBA" id="ARBA00022884"/>
    </source>
</evidence>
<feature type="compositionally biased region" description="Polar residues" evidence="3">
    <location>
        <begin position="546"/>
        <end position="557"/>
    </location>
</feature>